<dbReference type="InterPro" id="IPR016181">
    <property type="entry name" value="Acyl_CoA_acyltransferase"/>
</dbReference>
<evidence type="ECO:0000256" key="4">
    <source>
        <dbReference type="ARBA" id="ARBA00022758"/>
    </source>
</evidence>
<evidence type="ECO:0000313" key="6">
    <source>
        <dbReference type="Proteomes" id="UP000728032"/>
    </source>
</evidence>
<dbReference type="Gene3D" id="3.40.630.60">
    <property type="match status" value="1"/>
</dbReference>
<accession>A0A7R9QSP0</accession>
<evidence type="ECO:0000256" key="3">
    <source>
        <dbReference type="ARBA" id="ARBA00017712"/>
    </source>
</evidence>
<dbReference type="GO" id="GO:0005737">
    <property type="term" value="C:cytoplasm"/>
    <property type="evidence" value="ECO:0007669"/>
    <property type="project" value="TreeGrafter"/>
</dbReference>
<evidence type="ECO:0000256" key="1">
    <source>
        <dbReference type="ARBA" id="ARBA00008796"/>
    </source>
</evidence>
<dbReference type="SUPFAM" id="SSF55729">
    <property type="entry name" value="Acyl-CoA N-acyltransferases (Nat)"/>
    <property type="match status" value="1"/>
</dbReference>
<proteinExistence type="inferred from homology"/>
<evidence type="ECO:0000313" key="5">
    <source>
        <dbReference type="EMBL" id="CAD7655291.1"/>
    </source>
</evidence>
<dbReference type="OrthoDB" id="5959761at2759"/>
<dbReference type="GO" id="GO:0008073">
    <property type="term" value="F:ornithine decarboxylase inhibitor activity"/>
    <property type="evidence" value="ECO:0007669"/>
    <property type="project" value="InterPro"/>
</dbReference>
<dbReference type="PANTHER" id="PTHR10279:SF10">
    <property type="entry name" value="ORNITHINE DECARBOXYLASE ANTIZYME"/>
    <property type="match status" value="1"/>
</dbReference>
<dbReference type="PANTHER" id="PTHR10279">
    <property type="entry name" value="ORNITHINE DECARBOXYLASE ANTIZYME"/>
    <property type="match status" value="1"/>
</dbReference>
<reference evidence="5" key="1">
    <citation type="submission" date="2020-11" db="EMBL/GenBank/DDBJ databases">
        <authorList>
            <person name="Tran Van P."/>
        </authorList>
    </citation>
    <scope>NUCLEOTIDE SEQUENCE</scope>
</reference>
<dbReference type="GO" id="GO:0075523">
    <property type="term" value="P:viral translational frameshifting"/>
    <property type="evidence" value="ECO:0007669"/>
    <property type="project" value="UniProtKB-KW"/>
</dbReference>
<dbReference type="Proteomes" id="UP000728032">
    <property type="component" value="Unassembled WGS sequence"/>
</dbReference>
<gene>
    <name evidence="5" type="ORF">ONB1V03_LOCUS11934</name>
</gene>
<organism evidence="5">
    <name type="scientific">Oppiella nova</name>
    <dbReference type="NCBI Taxonomy" id="334625"/>
    <lineage>
        <taxon>Eukaryota</taxon>
        <taxon>Metazoa</taxon>
        <taxon>Ecdysozoa</taxon>
        <taxon>Arthropoda</taxon>
        <taxon>Chelicerata</taxon>
        <taxon>Arachnida</taxon>
        <taxon>Acari</taxon>
        <taxon>Acariformes</taxon>
        <taxon>Sarcoptiformes</taxon>
        <taxon>Oribatida</taxon>
        <taxon>Brachypylina</taxon>
        <taxon>Oppioidea</taxon>
        <taxon>Oppiidae</taxon>
        <taxon>Oppiella</taxon>
    </lineage>
</organism>
<dbReference type="InterPro" id="IPR002993">
    <property type="entry name" value="ODC_AZ"/>
</dbReference>
<name>A0A7R9QSP0_9ACAR</name>
<dbReference type="AlphaFoldDB" id="A0A7R9QSP0"/>
<comment type="subunit">
    <text evidence="2">Interacts with ODC1 and thereby sterically blocks ODC homodimerization.</text>
</comment>
<sequence length="61" mass="7018">MAEDELQCERVTVYFDKNRSDRNSLMRLFSFIGFSVLAPNHSMAPEDTSEDMLYMAYSISG</sequence>
<protein>
    <recommendedName>
        <fullName evidence="3">Ornithine decarboxylase antizyme</fullName>
    </recommendedName>
</protein>
<keyword evidence="4" id="KW-0688">Ribosomal frameshifting</keyword>
<dbReference type="EMBL" id="CAJPVJ010009268">
    <property type="protein sequence ID" value="CAG2172478.1"/>
    <property type="molecule type" value="Genomic_DNA"/>
</dbReference>
<evidence type="ECO:0000256" key="2">
    <source>
        <dbReference type="ARBA" id="ARBA00011836"/>
    </source>
</evidence>
<dbReference type="GO" id="GO:0005634">
    <property type="term" value="C:nucleus"/>
    <property type="evidence" value="ECO:0007669"/>
    <property type="project" value="TreeGrafter"/>
</dbReference>
<dbReference type="EMBL" id="OC924093">
    <property type="protein sequence ID" value="CAD7655291.1"/>
    <property type="molecule type" value="Genomic_DNA"/>
</dbReference>
<dbReference type="Pfam" id="PF02100">
    <property type="entry name" value="ODC_AZ"/>
    <property type="match status" value="1"/>
</dbReference>
<dbReference type="GO" id="GO:0045732">
    <property type="term" value="P:positive regulation of protein catabolic process"/>
    <property type="evidence" value="ECO:0007669"/>
    <property type="project" value="TreeGrafter"/>
</dbReference>
<dbReference type="InterPro" id="IPR038581">
    <property type="entry name" value="ODC_AZ_sf"/>
</dbReference>
<keyword evidence="6" id="KW-1185">Reference proteome</keyword>
<comment type="similarity">
    <text evidence="1">Belongs to the ODC antizyme family.</text>
</comment>